<protein>
    <submittedName>
        <fullName evidence="1">Uncharacterized protein</fullName>
    </submittedName>
</protein>
<name>M5FSJ2_DACPD</name>
<dbReference type="GeneID" id="63692000"/>
<organism evidence="1 2">
    <name type="scientific">Dacryopinax primogenitus (strain DJM 731)</name>
    <name type="common">Brown rot fungus</name>
    <dbReference type="NCBI Taxonomy" id="1858805"/>
    <lineage>
        <taxon>Eukaryota</taxon>
        <taxon>Fungi</taxon>
        <taxon>Dikarya</taxon>
        <taxon>Basidiomycota</taxon>
        <taxon>Agaricomycotina</taxon>
        <taxon>Dacrymycetes</taxon>
        <taxon>Dacrymycetales</taxon>
        <taxon>Dacrymycetaceae</taxon>
        <taxon>Dacryopinax</taxon>
    </lineage>
</organism>
<reference evidence="1 2" key="1">
    <citation type="journal article" date="2012" name="Science">
        <title>The Paleozoic origin of enzymatic lignin decomposition reconstructed from 31 fungal genomes.</title>
        <authorList>
            <person name="Floudas D."/>
            <person name="Binder M."/>
            <person name="Riley R."/>
            <person name="Barry K."/>
            <person name="Blanchette R.A."/>
            <person name="Henrissat B."/>
            <person name="Martinez A.T."/>
            <person name="Otillar R."/>
            <person name="Spatafora J.W."/>
            <person name="Yadav J.S."/>
            <person name="Aerts A."/>
            <person name="Benoit I."/>
            <person name="Boyd A."/>
            <person name="Carlson A."/>
            <person name="Copeland A."/>
            <person name="Coutinho P.M."/>
            <person name="de Vries R.P."/>
            <person name="Ferreira P."/>
            <person name="Findley K."/>
            <person name="Foster B."/>
            <person name="Gaskell J."/>
            <person name="Glotzer D."/>
            <person name="Gorecki P."/>
            <person name="Heitman J."/>
            <person name="Hesse C."/>
            <person name="Hori C."/>
            <person name="Igarashi K."/>
            <person name="Jurgens J.A."/>
            <person name="Kallen N."/>
            <person name="Kersten P."/>
            <person name="Kohler A."/>
            <person name="Kuees U."/>
            <person name="Kumar T.K.A."/>
            <person name="Kuo A."/>
            <person name="LaButti K."/>
            <person name="Larrondo L.F."/>
            <person name="Lindquist E."/>
            <person name="Ling A."/>
            <person name="Lombard V."/>
            <person name="Lucas S."/>
            <person name="Lundell T."/>
            <person name="Martin R."/>
            <person name="McLaughlin D.J."/>
            <person name="Morgenstern I."/>
            <person name="Morin E."/>
            <person name="Murat C."/>
            <person name="Nagy L.G."/>
            <person name="Nolan M."/>
            <person name="Ohm R.A."/>
            <person name="Patyshakuliyeva A."/>
            <person name="Rokas A."/>
            <person name="Ruiz-Duenas F.J."/>
            <person name="Sabat G."/>
            <person name="Salamov A."/>
            <person name="Samejima M."/>
            <person name="Schmutz J."/>
            <person name="Slot J.C."/>
            <person name="St John F."/>
            <person name="Stenlid J."/>
            <person name="Sun H."/>
            <person name="Sun S."/>
            <person name="Syed K."/>
            <person name="Tsang A."/>
            <person name="Wiebenga A."/>
            <person name="Young D."/>
            <person name="Pisabarro A."/>
            <person name="Eastwood D.C."/>
            <person name="Martin F."/>
            <person name="Cullen D."/>
            <person name="Grigoriev I.V."/>
            <person name="Hibbett D.S."/>
        </authorList>
    </citation>
    <scope>NUCLEOTIDE SEQUENCE [LARGE SCALE GENOMIC DNA]</scope>
    <source>
        <strain evidence="1 2">DJM-731 SS1</strain>
    </source>
</reference>
<proteinExistence type="predicted"/>
<dbReference type="Proteomes" id="UP000030653">
    <property type="component" value="Unassembled WGS sequence"/>
</dbReference>
<dbReference type="AlphaFoldDB" id="M5FSJ2"/>
<evidence type="ECO:0000313" key="2">
    <source>
        <dbReference type="Proteomes" id="UP000030653"/>
    </source>
</evidence>
<keyword evidence="2" id="KW-1185">Reference proteome</keyword>
<dbReference type="HOGENOM" id="CLU_3032296_0_0_1"/>
<dbReference type="RefSeq" id="XP_040627318.1">
    <property type="nucleotide sequence ID" value="XM_040776938.1"/>
</dbReference>
<evidence type="ECO:0000313" key="1">
    <source>
        <dbReference type="EMBL" id="EJU00421.1"/>
    </source>
</evidence>
<dbReference type="EMBL" id="JH795867">
    <property type="protein sequence ID" value="EJU00421.1"/>
    <property type="molecule type" value="Genomic_DNA"/>
</dbReference>
<sequence>MSGRRMVFWAPEEQNLEHPGMSTVVEVRSHIGAEVVLGKEHQINETNEARVRCGR</sequence>
<gene>
    <name evidence="1" type="ORF">DACRYDRAFT_89884</name>
</gene>
<accession>M5FSJ2</accession>